<accession>A0ACC0JEE9</accession>
<dbReference type="EMBL" id="CM046110">
    <property type="protein sequence ID" value="KAI8422415.1"/>
    <property type="molecule type" value="Genomic_DNA"/>
</dbReference>
<proteinExistence type="predicted"/>
<evidence type="ECO:0000313" key="1">
    <source>
        <dbReference type="EMBL" id="KAI8422415.1"/>
    </source>
</evidence>
<reference evidence="1 2" key="1">
    <citation type="journal article" date="2022" name="Genome Biol. Evol.">
        <title>The Spruce Budworm Genome: Reconstructing the Evolutionary History of Antifreeze Proteins.</title>
        <authorList>
            <person name="Beliveau C."/>
            <person name="Gagne P."/>
            <person name="Picq S."/>
            <person name="Vernygora O."/>
            <person name="Keeling C.I."/>
            <person name="Pinkney K."/>
            <person name="Doucet D."/>
            <person name="Wen F."/>
            <person name="Johnston J.S."/>
            <person name="Maaroufi H."/>
            <person name="Boyle B."/>
            <person name="Laroche J."/>
            <person name="Dewar K."/>
            <person name="Juretic N."/>
            <person name="Blackburn G."/>
            <person name="Nisole A."/>
            <person name="Brunet B."/>
            <person name="Brandao M."/>
            <person name="Lumley L."/>
            <person name="Duan J."/>
            <person name="Quan G."/>
            <person name="Lucarotti C.J."/>
            <person name="Roe A.D."/>
            <person name="Sperling F.A.H."/>
            <person name="Levesque R.C."/>
            <person name="Cusson M."/>
        </authorList>
    </citation>
    <scope>NUCLEOTIDE SEQUENCE [LARGE SCALE GENOMIC DNA]</scope>
    <source>
        <strain evidence="1">Glfc:IPQL:Cfum</strain>
    </source>
</reference>
<gene>
    <name evidence="1" type="ORF">MSG28_006255</name>
</gene>
<protein>
    <submittedName>
        <fullName evidence="1">Uncharacterized protein</fullName>
    </submittedName>
</protein>
<dbReference type="Proteomes" id="UP001064048">
    <property type="component" value="Chromosome 10"/>
</dbReference>
<sequence>MYKDNAKNKGEILNLYPSHCWAQAAFENKRAIVPTRAQCGLGTSHAPLNCFAGNEVMSLTKR</sequence>
<comment type="caution">
    <text evidence="1">The sequence shown here is derived from an EMBL/GenBank/DDBJ whole genome shotgun (WGS) entry which is preliminary data.</text>
</comment>
<organism evidence="1 2">
    <name type="scientific">Choristoneura fumiferana</name>
    <name type="common">Spruce budworm moth</name>
    <name type="synonym">Archips fumiferana</name>
    <dbReference type="NCBI Taxonomy" id="7141"/>
    <lineage>
        <taxon>Eukaryota</taxon>
        <taxon>Metazoa</taxon>
        <taxon>Ecdysozoa</taxon>
        <taxon>Arthropoda</taxon>
        <taxon>Hexapoda</taxon>
        <taxon>Insecta</taxon>
        <taxon>Pterygota</taxon>
        <taxon>Neoptera</taxon>
        <taxon>Endopterygota</taxon>
        <taxon>Lepidoptera</taxon>
        <taxon>Glossata</taxon>
        <taxon>Ditrysia</taxon>
        <taxon>Tortricoidea</taxon>
        <taxon>Tortricidae</taxon>
        <taxon>Tortricinae</taxon>
        <taxon>Choristoneura</taxon>
    </lineage>
</organism>
<evidence type="ECO:0000313" key="2">
    <source>
        <dbReference type="Proteomes" id="UP001064048"/>
    </source>
</evidence>
<name>A0ACC0JEE9_CHOFU</name>
<keyword evidence="2" id="KW-1185">Reference proteome</keyword>